<reference evidence="1" key="1">
    <citation type="submission" date="2020-09" db="EMBL/GenBank/DDBJ databases">
        <authorList>
            <person name="Dai Z."/>
            <person name="Yang S."/>
            <person name="Zhang W."/>
        </authorList>
    </citation>
    <scope>NUCLEOTIDE SEQUENCE</scope>
    <source>
        <strain evidence="1">Wpk139par011</strain>
    </source>
</reference>
<dbReference type="EMBL" id="MW046584">
    <property type="protein sequence ID" value="QTE04033.1"/>
    <property type="molecule type" value="Genomic_DNA"/>
</dbReference>
<accession>A0A8A4XCQ8</accession>
<evidence type="ECO:0000313" key="1">
    <source>
        <dbReference type="EMBL" id="QTE04033.1"/>
    </source>
</evidence>
<dbReference type="SUPFAM" id="SSF88645">
    <property type="entry name" value="ssDNA viruses"/>
    <property type="match status" value="1"/>
</dbReference>
<proteinExistence type="predicted"/>
<reference evidence="1" key="2">
    <citation type="journal article" date="2022" name="Gigascience">
        <title>Parvovirus dark matter in the cloaca of wild birds.</title>
        <authorList>
            <person name="Dai Z."/>
            <person name="Wang H."/>
            <person name="Wu H."/>
            <person name="Zhang Q."/>
            <person name="Ji L."/>
            <person name="Wang X."/>
            <person name="Shen Q."/>
            <person name="Yang S."/>
            <person name="Ma X."/>
            <person name="Shan T."/>
            <person name="Zhang W."/>
        </authorList>
    </citation>
    <scope>NUCLEOTIDE SEQUENCE</scope>
    <source>
        <strain evidence="1">Wpk139par011</strain>
    </source>
</reference>
<protein>
    <recommendedName>
        <fullName evidence="2">Capsid protein</fullName>
    </recommendedName>
</protein>
<evidence type="ECO:0008006" key="2">
    <source>
        <dbReference type="Google" id="ProtNLM"/>
    </source>
</evidence>
<name>A0A8A4XCQ8_9VIRU</name>
<sequence>MPKVRSGFIGKKDNRSHRYIGSELLGVRSKYGYERNSSTGVRISEVNSDDEGEQNNQIAINTGIRRQEQYNTSGQGTSTGLVPYNSGKANILENRVLKRGHGDIVPSNNKRQNTRGELANYFSNFVSSPPSTGQIAGSLFQGNYLRAGLQTAHKVGHWALNKYQNREVAQVQPTQRDEVDSGANNTNNMVDNTPMEQEAGGASTARAGTGPGMGSIGQAGMNAAPVYLPNKSEGTPFKHVYAKSYRFAMPACQTGVRVVDTNAAAPNNPGPDQDNNLYANQEAFIRIGSSAYIPMNMIAMYMDPYEYSQIYGQMTKFTIHGIGAQVTALGARAPYSTASSAIEVANANLQLPVMDITPIARAYPVNGGLGDNPDMIVAASRPGWNDLLSKIVGSSMSADGFARLTPADTSANLNNVSARMETRRWSNRAWIGLSQPMTTDGTAANTVAADGFHHSWPNILDYIEHMINGSNHLGVAFQKSYEVNSCFYKRTHFSHVLPTRNGNDQETPHPIDDATGTTSFLRDTSQAGLAVNTGGKRTATTNNDVGQEGSYWKAADNEGTNLLKGPNATGFTRRARPQVGVPNYNFAEVHGPYDISEMGPRQQYPFIFALYNIRNFTTDTATDTSTGSLNDVVDVNFEFILDMEMEASGYFITPMYYNPTVYPTPVFMKPRKIWKTDNNNIVVNSPDVLNGEGNGLTTTGARTGQYTHAFGRMLP</sequence>
<dbReference type="InterPro" id="IPR016184">
    <property type="entry name" value="Capsid/spike_ssDNA_virus"/>
</dbReference>
<organism evidence="1">
    <name type="scientific">Dendrocopos leucotos parvoviridae sp</name>
    <dbReference type="NCBI Taxonomy" id="2794475"/>
    <lineage>
        <taxon>Viruses</taxon>
        <taxon>Monodnaviria</taxon>
        <taxon>Shotokuvirae</taxon>
        <taxon>Cossaviricota</taxon>
        <taxon>Quintoviricetes</taxon>
        <taxon>Piccovirales</taxon>
        <taxon>Parvoviridae</taxon>
    </lineage>
</organism>